<feature type="domain" description="Response regulatory" evidence="10">
    <location>
        <begin position="1217"/>
        <end position="1335"/>
    </location>
</feature>
<dbReference type="SUPFAM" id="SSF55785">
    <property type="entry name" value="PYP-like sensor domain (PAS domain)"/>
    <property type="match status" value="2"/>
</dbReference>
<organism evidence="13 14">
    <name type="scientific">Flavobacterium flabelliforme</name>
    <dbReference type="NCBI Taxonomy" id="2816119"/>
    <lineage>
        <taxon>Bacteria</taxon>
        <taxon>Pseudomonadati</taxon>
        <taxon>Bacteroidota</taxon>
        <taxon>Flavobacteriia</taxon>
        <taxon>Flavobacteriales</taxon>
        <taxon>Flavobacteriaceae</taxon>
        <taxon>Flavobacterium</taxon>
    </lineage>
</organism>
<keyword evidence="8" id="KW-0812">Transmembrane</keyword>
<dbReference type="PANTHER" id="PTHR45339:SF1">
    <property type="entry name" value="HYBRID SIGNAL TRANSDUCTION HISTIDINE KINASE J"/>
    <property type="match status" value="1"/>
</dbReference>
<dbReference type="Gene3D" id="1.10.287.130">
    <property type="match status" value="1"/>
</dbReference>
<dbReference type="Pfam" id="PF13426">
    <property type="entry name" value="PAS_9"/>
    <property type="match status" value="1"/>
</dbReference>
<dbReference type="SUPFAM" id="SSF52172">
    <property type="entry name" value="CheY-like"/>
    <property type="match status" value="1"/>
</dbReference>
<evidence type="ECO:0000259" key="10">
    <source>
        <dbReference type="PROSITE" id="PS50110"/>
    </source>
</evidence>
<dbReference type="PANTHER" id="PTHR45339">
    <property type="entry name" value="HYBRID SIGNAL TRANSDUCTION HISTIDINE KINASE J"/>
    <property type="match status" value="1"/>
</dbReference>
<dbReference type="Gene3D" id="3.30.565.10">
    <property type="entry name" value="Histidine kinase-like ATPase, C-terminal domain"/>
    <property type="match status" value="1"/>
</dbReference>
<keyword evidence="3 7" id="KW-0597">Phosphoprotein</keyword>
<feature type="transmembrane region" description="Helical" evidence="8">
    <location>
        <begin position="201"/>
        <end position="221"/>
    </location>
</feature>
<dbReference type="InterPro" id="IPR004358">
    <property type="entry name" value="Sig_transdc_His_kin-like_C"/>
</dbReference>
<feature type="transmembrane region" description="Helical" evidence="8">
    <location>
        <begin position="97"/>
        <end position="116"/>
    </location>
</feature>
<dbReference type="SMART" id="SM00388">
    <property type="entry name" value="HisKA"/>
    <property type="match status" value="1"/>
</dbReference>
<dbReference type="Pfam" id="PF08447">
    <property type="entry name" value="PAS_3"/>
    <property type="match status" value="1"/>
</dbReference>
<dbReference type="Pfam" id="PF01590">
    <property type="entry name" value="GAF"/>
    <property type="match status" value="2"/>
</dbReference>
<feature type="transmembrane region" description="Helical" evidence="8">
    <location>
        <begin position="174"/>
        <end position="195"/>
    </location>
</feature>
<evidence type="ECO:0000259" key="9">
    <source>
        <dbReference type="PROSITE" id="PS50109"/>
    </source>
</evidence>
<name>A0ABS5CWY2_9FLAO</name>
<gene>
    <name evidence="13" type="ORF">J3S90_14990</name>
</gene>
<feature type="transmembrane region" description="Helical" evidence="8">
    <location>
        <begin position="72"/>
        <end position="91"/>
    </location>
</feature>
<feature type="domain" description="PAC" evidence="12">
    <location>
        <begin position="894"/>
        <end position="945"/>
    </location>
</feature>
<evidence type="ECO:0000256" key="5">
    <source>
        <dbReference type="ARBA" id="ARBA00022777"/>
    </source>
</evidence>
<keyword evidence="4" id="KW-0808">Transferase</keyword>
<dbReference type="PROSITE" id="PS50110">
    <property type="entry name" value="RESPONSE_REGULATORY"/>
    <property type="match status" value="1"/>
</dbReference>
<dbReference type="SUPFAM" id="SSF55874">
    <property type="entry name" value="ATPase domain of HSP90 chaperone/DNA topoisomerase II/histidine kinase"/>
    <property type="match status" value="1"/>
</dbReference>
<dbReference type="CDD" id="cd00082">
    <property type="entry name" value="HisKA"/>
    <property type="match status" value="1"/>
</dbReference>
<feature type="transmembrane region" description="Helical" evidence="8">
    <location>
        <begin position="15"/>
        <end position="43"/>
    </location>
</feature>
<evidence type="ECO:0000313" key="13">
    <source>
        <dbReference type="EMBL" id="MBP4143108.1"/>
    </source>
</evidence>
<dbReference type="EC" id="2.7.13.3" evidence="2"/>
<feature type="transmembrane region" description="Helical" evidence="8">
    <location>
        <begin position="128"/>
        <end position="146"/>
    </location>
</feature>
<accession>A0ABS5CWY2</accession>
<dbReference type="PROSITE" id="PS50112">
    <property type="entry name" value="PAS"/>
    <property type="match status" value="3"/>
</dbReference>
<feature type="domain" description="PAS" evidence="11">
    <location>
        <begin position="337"/>
        <end position="407"/>
    </location>
</feature>
<dbReference type="SMART" id="SM00448">
    <property type="entry name" value="REC"/>
    <property type="match status" value="1"/>
</dbReference>
<dbReference type="InterPro" id="IPR005467">
    <property type="entry name" value="His_kinase_dom"/>
</dbReference>
<dbReference type="InterPro" id="IPR036097">
    <property type="entry name" value="HisK_dim/P_sf"/>
</dbReference>
<dbReference type="CDD" id="cd17546">
    <property type="entry name" value="REC_hyHK_CKI1_RcsC-like"/>
    <property type="match status" value="1"/>
</dbReference>
<dbReference type="EMBL" id="JAGFBU010000008">
    <property type="protein sequence ID" value="MBP4143108.1"/>
    <property type="molecule type" value="Genomic_DNA"/>
</dbReference>
<dbReference type="InterPro" id="IPR000014">
    <property type="entry name" value="PAS"/>
</dbReference>
<keyword evidence="6" id="KW-0902">Two-component regulatory system</keyword>
<evidence type="ECO:0000259" key="12">
    <source>
        <dbReference type="PROSITE" id="PS50113"/>
    </source>
</evidence>
<dbReference type="NCBIfam" id="TIGR00229">
    <property type="entry name" value="sensory_box"/>
    <property type="match status" value="2"/>
</dbReference>
<feature type="domain" description="PAS" evidence="11">
    <location>
        <begin position="234"/>
        <end position="271"/>
    </location>
</feature>
<dbReference type="CDD" id="cd16922">
    <property type="entry name" value="HATPase_EvgS-ArcB-TorS-like"/>
    <property type="match status" value="1"/>
</dbReference>
<dbReference type="Gene3D" id="3.30.450.20">
    <property type="entry name" value="PAS domain"/>
    <property type="match status" value="2"/>
</dbReference>
<proteinExistence type="predicted"/>
<dbReference type="InterPro" id="IPR035965">
    <property type="entry name" value="PAS-like_dom_sf"/>
</dbReference>
<keyword evidence="8" id="KW-1133">Transmembrane helix</keyword>
<dbReference type="SUPFAM" id="SSF55781">
    <property type="entry name" value="GAF domain-like"/>
    <property type="match status" value="2"/>
</dbReference>
<dbReference type="PRINTS" id="PR00344">
    <property type="entry name" value="BCTRLSENSOR"/>
</dbReference>
<dbReference type="Pfam" id="PF00989">
    <property type="entry name" value="PAS"/>
    <property type="match status" value="1"/>
</dbReference>
<evidence type="ECO:0000256" key="7">
    <source>
        <dbReference type="PROSITE-ProRule" id="PRU00169"/>
    </source>
</evidence>
<evidence type="ECO:0000256" key="2">
    <source>
        <dbReference type="ARBA" id="ARBA00012438"/>
    </source>
</evidence>
<dbReference type="PROSITE" id="PS50109">
    <property type="entry name" value="HIS_KIN"/>
    <property type="match status" value="1"/>
</dbReference>
<reference evidence="13 14" key="1">
    <citation type="submission" date="2021-03" db="EMBL/GenBank/DDBJ databases">
        <title>Flavobacterium Flabelliformis Sp. Nov. And Flavobacterium Geliluteum Sp. Nov., Two Novel Multidrug Resistant Psychrophilic Species Isolated From Antarctica.</title>
        <authorList>
            <person name="Kralova S."/>
            <person name="Busse H.J."/>
            <person name="Bezdicek M."/>
            <person name="Nykrynova M."/>
            <person name="Kroupova E."/>
            <person name="Krsek D."/>
            <person name="Sedlacek I."/>
        </authorList>
    </citation>
    <scope>NUCLEOTIDE SEQUENCE [LARGE SCALE GENOMIC DNA]</scope>
    <source>
        <strain evidence="13 14">P4023</strain>
    </source>
</reference>
<dbReference type="InterPro" id="IPR029016">
    <property type="entry name" value="GAF-like_dom_sf"/>
</dbReference>
<dbReference type="Gene3D" id="3.40.50.2300">
    <property type="match status" value="1"/>
</dbReference>
<dbReference type="SMART" id="SM00086">
    <property type="entry name" value="PAC"/>
    <property type="match status" value="3"/>
</dbReference>
<evidence type="ECO:0000259" key="11">
    <source>
        <dbReference type="PROSITE" id="PS50112"/>
    </source>
</evidence>
<evidence type="ECO:0000313" key="14">
    <source>
        <dbReference type="Proteomes" id="UP000674217"/>
    </source>
</evidence>
<dbReference type="RefSeq" id="WP_210646859.1">
    <property type="nucleotide sequence ID" value="NZ_JAGFBU010000008.1"/>
</dbReference>
<dbReference type="InterPro" id="IPR003661">
    <property type="entry name" value="HisK_dim/P_dom"/>
</dbReference>
<dbReference type="InterPro" id="IPR013655">
    <property type="entry name" value="PAS_fold_3"/>
</dbReference>
<evidence type="ECO:0000256" key="4">
    <source>
        <dbReference type="ARBA" id="ARBA00022679"/>
    </source>
</evidence>
<dbReference type="InterPro" id="IPR011006">
    <property type="entry name" value="CheY-like_superfamily"/>
</dbReference>
<feature type="domain" description="PAS" evidence="11">
    <location>
        <begin position="817"/>
        <end position="891"/>
    </location>
</feature>
<dbReference type="PROSITE" id="PS50113">
    <property type="entry name" value="PAC"/>
    <property type="match status" value="2"/>
</dbReference>
<dbReference type="SUPFAM" id="SSF47384">
    <property type="entry name" value="Homodimeric domain of signal transducing histidine kinase"/>
    <property type="match status" value="1"/>
</dbReference>
<dbReference type="InterPro" id="IPR003018">
    <property type="entry name" value="GAF"/>
</dbReference>
<feature type="domain" description="Histidine kinase" evidence="9">
    <location>
        <begin position="962"/>
        <end position="1184"/>
    </location>
</feature>
<dbReference type="Pfam" id="PF00072">
    <property type="entry name" value="Response_reg"/>
    <property type="match status" value="1"/>
</dbReference>
<dbReference type="CDD" id="cd00130">
    <property type="entry name" value="PAS"/>
    <property type="match status" value="2"/>
</dbReference>
<evidence type="ECO:0000256" key="6">
    <source>
        <dbReference type="ARBA" id="ARBA00023012"/>
    </source>
</evidence>
<dbReference type="InterPro" id="IPR036890">
    <property type="entry name" value="HATPase_C_sf"/>
</dbReference>
<dbReference type="InterPro" id="IPR003594">
    <property type="entry name" value="HATPase_dom"/>
</dbReference>
<dbReference type="InterPro" id="IPR000700">
    <property type="entry name" value="PAS-assoc_C"/>
</dbReference>
<comment type="catalytic activity">
    <reaction evidence="1">
        <text>ATP + protein L-histidine = ADP + protein N-phospho-L-histidine.</text>
        <dbReference type="EC" id="2.7.13.3"/>
    </reaction>
</comment>
<evidence type="ECO:0000256" key="8">
    <source>
        <dbReference type="SAM" id="Phobius"/>
    </source>
</evidence>
<dbReference type="Pfam" id="PF00512">
    <property type="entry name" value="HisKA"/>
    <property type="match status" value="1"/>
</dbReference>
<keyword evidence="8" id="KW-0472">Membrane</keyword>
<dbReference type="Pfam" id="PF02518">
    <property type="entry name" value="HATPase_c"/>
    <property type="match status" value="1"/>
</dbReference>
<evidence type="ECO:0000256" key="3">
    <source>
        <dbReference type="ARBA" id="ARBA00022553"/>
    </source>
</evidence>
<keyword evidence="5" id="KW-0418">Kinase</keyword>
<dbReference type="Proteomes" id="UP000674217">
    <property type="component" value="Unassembled WGS sequence"/>
</dbReference>
<comment type="caution">
    <text evidence="13">The sequence shown here is derived from an EMBL/GenBank/DDBJ whole genome shotgun (WGS) entry which is preliminary data.</text>
</comment>
<dbReference type="InterPro" id="IPR001789">
    <property type="entry name" value="Sig_transdc_resp-reg_receiver"/>
</dbReference>
<feature type="domain" description="PAC" evidence="12">
    <location>
        <begin position="411"/>
        <end position="463"/>
    </location>
</feature>
<dbReference type="SMART" id="SM00387">
    <property type="entry name" value="HATPase_c"/>
    <property type="match status" value="1"/>
</dbReference>
<dbReference type="InterPro" id="IPR013767">
    <property type="entry name" value="PAS_fold"/>
</dbReference>
<dbReference type="Gene3D" id="3.30.450.40">
    <property type="match status" value="2"/>
</dbReference>
<dbReference type="InterPro" id="IPR001610">
    <property type="entry name" value="PAC"/>
</dbReference>
<sequence>MVINFSPLYSTTKELILFLIVNSVVITTLFMVLIPILIVFLIYRIIKIKTGLKSSLIEKSTKTITEKKEYQVYILFLGVILPILEITLEFLKIRPQSLLIINCSLGIILLLIYYASTKSNYIFRNIKNIFTVLFLIYFVSIGRNIINSTSDIVPITAFIATFYFSYTVLKSVKLYRGFVIAVFIYFWILFVFELVPLKTVLVLFIDCFVILIINYVQYILWLNTTVKSNFNDLIINKGNSLILATNKKGEVVFCSENVKTILGYDVNDMLGLGYWEKAENTNFYDKNYNIKFTEDRVFIRTVKCSNGDYKYFQWDEKKFSNDLLIGIGQDVTSEIHIKNQYKDLIENAIDIIFEVDKNGYFTFVNEFTIKSLGYQNDEIINKNYTSFIRPDYIVVITNFYLKPLESDHYFPIIEFPILKKDGTELWISQKVIIRKNEFGKIIAYSGISRDVTKFKDIDRENRIRQQKTEEYNETIKKLTTTNFSNYKNLDVSVMEIIESAAKVTQCNQVSYWKHTKETLTCENQYNLETDSYTKGYVITKENYPIYFEAIQNNTHISAYDVSEKLEFSEFKESYFEQFNIKSQLDIPIFINGELSGVICFETSENYKNWDNDDIIFARTISDLISLTVISQSRYDAEKKLEYKSELLSAMTLCTEKFLNSNDISAIFSDVLIIMGKATKSHRAYYYEDDNNQKTISQKYRWIIHNKKLTENNINLQHIPHAFFEELLTPLLNNKPFESRISEIKNVSLRSKLESLDVVSVILFPIIIKNKFHGFLGFDNTQEEKHWNEDEVNILQTLARNIASSIERITNETAIYESEEKFRLLANNIPGTVYLSNYDENNTKIYINDKIEKLTGYPKSSFIDNELSFIDLIHPEDKLNTIAAQKRAIDSKSPIHLTYRIVHKDKHIIWVEEFGDTIYKDGKIAFLEGIFIDITERKKAETVVQEKELAEAANKSKSEFLANMSHEIRTPLNGIIGFTDLLMKTNLGKIQEKYMTTINQSAHSLLDIINDILDFSKIEAGKLELYIEKNDIHELLTQVIDLILYESSQKKLNLELIIAPNIPKYFWLDSVRLKQILINLLANAVKFTEKGSIKLEVTLLKKIDENKDRIRFSVIDTGIGILEENKKKIFKAFSQEDSSTTRKFGGTGLGLTISNQLLGLMSSQLELDSSVGTGSIFYFDLEIQTNNDLSESIIATESDKNTIENEISIVRSITKNITVLIVEDNKVNMLLLKTIIKNLPLKTTVFEAINGKDAVEQIENINPDIVFMDIQMPVMNGYEATKIIRQSKTKANVPIIAITAGTEREEKDKCIEAGMNDYIPKPIIKGIIEETIQKWVL</sequence>
<keyword evidence="14" id="KW-1185">Reference proteome</keyword>
<protein>
    <recommendedName>
        <fullName evidence="2">histidine kinase</fullName>
        <ecNumber evidence="2">2.7.13.3</ecNumber>
    </recommendedName>
</protein>
<evidence type="ECO:0000256" key="1">
    <source>
        <dbReference type="ARBA" id="ARBA00000085"/>
    </source>
</evidence>
<feature type="modified residue" description="4-aspartylphosphate" evidence="7">
    <location>
        <position position="1268"/>
    </location>
</feature>
<dbReference type="SMART" id="SM00091">
    <property type="entry name" value="PAS"/>
    <property type="match status" value="3"/>
</dbReference>